<dbReference type="GO" id="GO:0000724">
    <property type="term" value="P:double-strand break repair via homologous recombination"/>
    <property type="evidence" value="ECO:0007669"/>
    <property type="project" value="TreeGrafter"/>
</dbReference>
<keyword evidence="2" id="KW-0238">DNA-binding</keyword>
<dbReference type="InterPro" id="IPR018982">
    <property type="entry name" value="RQC_domain"/>
</dbReference>
<dbReference type="PANTHER" id="PTHR13710">
    <property type="entry name" value="DNA HELICASE RECQ FAMILY MEMBER"/>
    <property type="match status" value="1"/>
</dbReference>
<dbReference type="PROSITE" id="PS51194">
    <property type="entry name" value="HELICASE_CTER"/>
    <property type="match status" value="1"/>
</dbReference>
<dbReference type="AlphaFoldDB" id="L8GRL0"/>
<comment type="similarity">
    <text evidence="1">Belongs to the helicase family. RecQ subfamily.</text>
</comment>
<dbReference type="VEuPathDB" id="AmoebaDB:ACA1_164650"/>
<feature type="coiled-coil region" evidence="7">
    <location>
        <begin position="74"/>
        <end position="101"/>
    </location>
</feature>
<evidence type="ECO:0000313" key="11">
    <source>
        <dbReference type="Proteomes" id="UP000011083"/>
    </source>
</evidence>
<dbReference type="InterPro" id="IPR036390">
    <property type="entry name" value="WH_DNA-bd_sf"/>
</dbReference>
<accession>L8GRL0</accession>
<dbReference type="SMART" id="SM00956">
    <property type="entry name" value="RQC"/>
    <property type="match status" value="1"/>
</dbReference>
<keyword evidence="10" id="KW-0378">Hydrolase</keyword>
<evidence type="ECO:0000256" key="4">
    <source>
        <dbReference type="ARBA" id="ARBA00023242"/>
    </source>
</evidence>
<evidence type="ECO:0000313" key="10">
    <source>
        <dbReference type="EMBL" id="ELR15585.1"/>
    </source>
</evidence>
<dbReference type="GO" id="GO:0043138">
    <property type="term" value="F:3'-5' DNA helicase activity"/>
    <property type="evidence" value="ECO:0007669"/>
    <property type="project" value="UniProtKB-EC"/>
</dbReference>
<keyword evidence="10" id="KW-0547">Nucleotide-binding</keyword>
<dbReference type="Pfam" id="PF16124">
    <property type="entry name" value="RecQ_Zn_bind"/>
    <property type="match status" value="1"/>
</dbReference>
<name>L8GRL0_ACACF</name>
<keyword evidence="10" id="KW-0347">Helicase</keyword>
<feature type="compositionally biased region" description="Acidic residues" evidence="8">
    <location>
        <begin position="764"/>
        <end position="773"/>
    </location>
</feature>
<evidence type="ECO:0000259" key="9">
    <source>
        <dbReference type="PROSITE" id="PS51194"/>
    </source>
</evidence>
<dbReference type="InterPro" id="IPR027417">
    <property type="entry name" value="P-loop_NTPase"/>
</dbReference>
<dbReference type="GO" id="GO:0003677">
    <property type="term" value="F:DNA binding"/>
    <property type="evidence" value="ECO:0007669"/>
    <property type="project" value="UniProtKB-KW"/>
</dbReference>
<dbReference type="InterPro" id="IPR036388">
    <property type="entry name" value="WH-like_DNA-bd_sf"/>
</dbReference>
<dbReference type="Gene3D" id="3.40.50.300">
    <property type="entry name" value="P-loop containing nucleotide triphosphate hydrolases"/>
    <property type="match status" value="2"/>
</dbReference>
<evidence type="ECO:0000256" key="7">
    <source>
        <dbReference type="SAM" id="Coils"/>
    </source>
</evidence>
<dbReference type="InterPro" id="IPR001650">
    <property type="entry name" value="Helicase_C-like"/>
</dbReference>
<keyword evidence="11" id="KW-1185">Reference proteome</keyword>
<dbReference type="EC" id="5.6.2.4" evidence="6"/>
<comment type="catalytic activity">
    <reaction evidence="5">
        <text>Couples ATP hydrolysis with the unwinding of duplex DNA by translocating in the 3'-5' direction.</text>
        <dbReference type="EC" id="5.6.2.4"/>
    </reaction>
</comment>
<sequence>MEVWRVDLEDEDDFAPPMPSKKRKSTQEEAPEKPKPIAQSRGEVAPLPSSPPAGGLPAVATAKREGPASLETRVEVLEKTVAQLREDKAALKKQVDVLLAAKTQQDARLAKLELALANQGEKGLPSTKRRIKDEEEADQLPHVDEGDDAELAALLWLEEQAAHEADLRADVAEVIQIDDEDEPPTASNVVEEYHAGASSQSSGNEWKKAFEWEEAINLANTEVFHNTAFRTSQREIINATMAGRSGKELMLSVACCLRGWDYARDLVSDKPTTKLLYVTPEKVAQSSSLIEVLQPAALWPAKKMDAKGNLKRVVVDEAHCISQWGHDFRPDYLRLELLRKSFPHVPILAHILYYLLSDVLIRMGMKNVILFTQSFNRHNLRYEVRAKNNKSVEDMAAFITNNYAGATGIIYCLSRSECERTAEQLANQWGVSATYYHASLLEQERNRRHKLWMKGRVHVMVATVAFGIGAPPSPALAAGDRQTSSHQTTHNLGLDTGIDKPNVRFVIHTTIPKSIEEYYQESGRAGRDGQPSHCLLYYTFAPPPLLLYTDKRRVQALVSENVGAEGRRTNVEKLLQLVAFCENMCDCRRVQLLKYFGETFTKEQCQQNCDNCLNENENEYESVDVTKEAQDIITAVREMGRGHSMTDLMDVYRGSKNKSVVEKNHHQISAYASGKSQNKERAERIVRYMTIHSILVEDAFFTGPYSSVTAKITVGPKARLVTEGKLRVLVPMPRDGGSTGGKKRRNSKEPRKPRRASKKTKREEEEEEEEEES</sequence>
<keyword evidence="4" id="KW-0539">Nucleus</keyword>
<dbReference type="GO" id="GO:0005737">
    <property type="term" value="C:cytoplasm"/>
    <property type="evidence" value="ECO:0007669"/>
    <property type="project" value="TreeGrafter"/>
</dbReference>
<dbReference type="GO" id="GO:0005694">
    <property type="term" value="C:chromosome"/>
    <property type="evidence" value="ECO:0007669"/>
    <property type="project" value="TreeGrafter"/>
</dbReference>
<keyword evidence="3" id="KW-0413">Isomerase</keyword>
<dbReference type="GeneID" id="14916200"/>
<dbReference type="CDD" id="cd18794">
    <property type="entry name" value="SF2_C_RecQ"/>
    <property type="match status" value="1"/>
</dbReference>
<keyword evidence="7" id="KW-0175">Coiled coil</keyword>
<keyword evidence="10" id="KW-0067">ATP-binding</keyword>
<evidence type="ECO:0000256" key="3">
    <source>
        <dbReference type="ARBA" id="ARBA00023235"/>
    </source>
</evidence>
<evidence type="ECO:0000256" key="1">
    <source>
        <dbReference type="ARBA" id="ARBA00005446"/>
    </source>
</evidence>
<dbReference type="KEGG" id="acan:ACA1_164650"/>
<dbReference type="SUPFAM" id="SSF46785">
    <property type="entry name" value="Winged helix' DNA-binding domain"/>
    <property type="match status" value="1"/>
</dbReference>
<dbReference type="InterPro" id="IPR032284">
    <property type="entry name" value="RecQ_Zn-bd"/>
</dbReference>
<proteinExistence type="inferred from homology"/>
<gene>
    <name evidence="10" type="ORF">ACA1_164650</name>
</gene>
<evidence type="ECO:0000256" key="8">
    <source>
        <dbReference type="SAM" id="MobiDB-lite"/>
    </source>
</evidence>
<feature type="region of interest" description="Disordered" evidence="8">
    <location>
        <begin position="1"/>
        <end position="70"/>
    </location>
</feature>
<feature type="region of interest" description="Disordered" evidence="8">
    <location>
        <begin position="729"/>
        <end position="773"/>
    </location>
</feature>
<reference evidence="10 11" key="1">
    <citation type="journal article" date="2013" name="Genome Biol.">
        <title>Genome of Acanthamoeba castellanii highlights extensive lateral gene transfer and early evolution of tyrosine kinase signaling.</title>
        <authorList>
            <person name="Clarke M."/>
            <person name="Lohan A.J."/>
            <person name="Liu B."/>
            <person name="Lagkouvardos I."/>
            <person name="Roy S."/>
            <person name="Zafar N."/>
            <person name="Bertelli C."/>
            <person name="Schilde C."/>
            <person name="Kianianmomeni A."/>
            <person name="Burglin T.R."/>
            <person name="Frech C."/>
            <person name="Turcotte B."/>
            <person name="Kopec K.O."/>
            <person name="Synnott J.M."/>
            <person name="Choo C."/>
            <person name="Paponov I."/>
            <person name="Finkler A."/>
            <person name="Soon Heng Tan C."/>
            <person name="Hutchins A.P."/>
            <person name="Weinmeier T."/>
            <person name="Rattei T."/>
            <person name="Chu J.S."/>
            <person name="Gimenez G."/>
            <person name="Irimia M."/>
            <person name="Rigden D.J."/>
            <person name="Fitzpatrick D.A."/>
            <person name="Lorenzo-Morales J."/>
            <person name="Bateman A."/>
            <person name="Chiu C.H."/>
            <person name="Tang P."/>
            <person name="Hegemann P."/>
            <person name="Fromm H."/>
            <person name="Raoult D."/>
            <person name="Greub G."/>
            <person name="Miranda-Saavedra D."/>
            <person name="Chen N."/>
            <person name="Nash P."/>
            <person name="Ginger M.L."/>
            <person name="Horn M."/>
            <person name="Schaap P."/>
            <person name="Caler L."/>
            <person name="Loftus B."/>
        </authorList>
    </citation>
    <scope>NUCLEOTIDE SEQUENCE [LARGE SCALE GENOMIC DNA]</scope>
    <source>
        <strain evidence="10 11">Neff</strain>
    </source>
</reference>
<feature type="domain" description="Helicase C-terminal" evidence="9">
    <location>
        <begin position="391"/>
        <end position="579"/>
    </location>
</feature>
<dbReference type="EMBL" id="KB008026">
    <property type="protein sequence ID" value="ELR15585.1"/>
    <property type="molecule type" value="Genomic_DNA"/>
</dbReference>
<feature type="compositionally biased region" description="Basic and acidic residues" evidence="8">
    <location>
        <begin position="25"/>
        <end position="35"/>
    </location>
</feature>
<dbReference type="GO" id="GO:0006260">
    <property type="term" value="P:DNA replication"/>
    <property type="evidence" value="ECO:0007669"/>
    <property type="project" value="InterPro"/>
</dbReference>
<protein>
    <recommendedName>
        <fullName evidence="6">DNA 3'-5' helicase</fullName>
        <ecNumber evidence="6">5.6.2.4</ecNumber>
    </recommendedName>
</protein>
<dbReference type="PANTHER" id="PTHR13710:SF153">
    <property type="entry name" value="RECQ-LIKE DNA HELICASE BLM"/>
    <property type="match status" value="1"/>
</dbReference>
<dbReference type="Proteomes" id="UP000011083">
    <property type="component" value="Unassembled WGS sequence"/>
</dbReference>
<dbReference type="SUPFAM" id="SSF52540">
    <property type="entry name" value="P-loop containing nucleoside triphosphate hydrolases"/>
    <property type="match status" value="2"/>
</dbReference>
<dbReference type="Gene3D" id="1.10.10.10">
    <property type="entry name" value="Winged helix-like DNA-binding domain superfamily/Winged helix DNA-binding domain"/>
    <property type="match status" value="1"/>
</dbReference>
<feature type="compositionally biased region" description="Low complexity" evidence="8">
    <location>
        <begin position="44"/>
        <end position="60"/>
    </location>
</feature>
<dbReference type="GO" id="GO:0005634">
    <property type="term" value="C:nucleus"/>
    <property type="evidence" value="ECO:0007669"/>
    <property type="project" value="TreeGrafter"/>
</dbReference>
<organism evidence="10 11">
    <name type="scientific">Acanthamoeba castellanii (strain ATCC 30010 / Neff)</name>
    <dbReference type="NCBI Taxonomy" id="1257118"/>
    <lineage>
        <taxon>Eukaryota</taxon>
        <taxon>Amoebozoa</taxon>
        <taxon>Discosea</taxon>
        <taxon>Longamoebia</taxon>
        <taxon>Centramoebida</taxon>
        <taxon>Acanthamoebidae</taxon>
        <taxon>Acanthamoeba</taxon>
    </lineage>
</organism>
<dbReference type="OrthoDB" id="10261556at2759"/>
<evidence type="ECO:0000256" key="5">
    <source>
        <dbReference type="ARBA" id="ARBA00034617"/>
    </source>
</evidence>
<dbReference type="Pfam" id="PF09382">
    <property type="entry name" value="RQC"/>
    <property type="match status" value="1"/>
</dbReference>
<dbReference type="SMART" id="SM00490">
    <property type="entry name" value="HELICc"/>
    <property type="match status" value="1"/>
</dbReference>
<dbReference type="RefSeq" id="XP_004337598.1">
    <property type="nucleotide sequence ID" value="XM_004337550.1"/>
</dbReference>
<evidence type="ECO:0000256" key="2">
    <source>
        <dbReference type="ARBA" id="ARBA00023125"/>
    </source>
</evidence>
<feature type="compositionally biased region" description="Basic residues" evidence="8">
    <location>
        <begin position="741"/>
        <end position="760"/>
    </location>
</feature>
<dbReference type="STRING" id="1257118.L8GRL0"/>
<evidence type="ECO:0000256" key="6">
    <source>
        <dbReference type="ARBA" id="ARBA00034808"/>
    </source>
</evidence>
<dbReference type="GO" id="GO:0009378">
    <property type="term" value="F:four-way junction helicase activity"/>
    <property type="evidence" value="ECO:0007669"/>
    <property type="project" value="TreeGrafter"/>
</dbReference>
<dbReference type="Pfam" id="PF00271">
    <property type="entry name" value="Helicase_C"/>
    <property type="match status" value="1"/>
</dbReference>